<dbReference type="AlphaFoldDB" id="A0A812M3P1"/>
<dbReference type="EMBL" id="CAJNIZ010006445">
    <property type="protein sequence ID" value="CAE7250064.1"/>
    <property type="molecule type" value="Genomic_DNA"/>
</dbReference>
<gene>
    <name evidence="2" type="primary">UVR8</name>
    <name evidence="2" type="ORF">SPIL2461_LOCUS4762</name>
</gene>
<accession>A0A812M3P1</accession>
<sequence>VQAFVLQWGVCVFANYRPQQIFGGGHFCAILDDFDLKCWGPNTGGKLGIGVSDAEFAGWYVGDEANEIGDHLPLVVLGTARSARHVSSGEKGMCVVLDNHEVKCFGYRDSGVSYTGNDRIGIDPSDFNYHPTYDLGTGRTVLQTAKMLDSTCALLDNSAVKCWGQGSWGELGYGDLSARHAASALGDNLPEVDLGTSRTAKKIVAGENHACAILDDDTLKCWGRNYYGTLGIDSFLDTGVGDAADEMGDFLPVVGLGAAVIDVAAGFQMTCAILVDGNVKCWGPNMFSNLGYGDTHDRGTAEYPVASLPALDLGTGKAAQQIAVIYDAGACALLNDTSVKCWGRSDVLLGYGDTEARSGALGDSLPTIDLGTGKTVQQLVAARFSFCALLTDGASGQSEIKCWGPEGMMLGYGDAVPRGGGPEEMGKNLPSIQLGAIQDTYFKHNFQHDIPGHIIVINHIDFN</sequence>
<proteinExistence type="predicted"/>
<organism evidence="2 3">
    <name type="scientific">Symbiodinium pilosum</name>
    <name type="common">Dinoflagellate</name>
    <dbReference type="NCBI Taxonomy" id="2952"/>
    <lineage>
        <taxon>Eukaryota</taxon>
        <taxon>Sar</taxon>
        <taxon>Alveolata</taxon>
        <taxon>Dinophyceae</taxon>
        <taxon>Suessiales</taxon>
        <taxon>Symbiodiniaceae</taxon>
        <taxon>Symbiodinium</taxon>
    </lineage>
</organism>
<dbReference type="GO" id="GO:0005737">
    <property type="term" value="C:cytoplasm"/>
    <property type="evidence" value="ECO:0007669"/>
    <property type="project" value="TreeGrafter"/>
</dbReference>
<protein>
    <submittedName>
        <fullName evidence="2">UVR8 protein</fullName>
    </submittedName>
</protein>
<feature type="repeat" description="RCC1" evidence="1">
    <location>
        <begin position="158"/>
        <end position="216"/>
    </location>
</feature>
<dbReference type="Gene3D" id="2.130.10.30">
    <property type="entry name" value="Regulator of chromosome condensation 1/beta-lactamase-inhibitor protein II"/>
    <property type="match status" value="2"/>
</dbReference>
<evidence type="ECO:0000313" key="3">
    <source>
        <dbReference type="Proteomes" id="UP000649617"/>
    </source>
</evidence>
<evidence type="ECO:0000313" key="2">
    <source>
        <dbReference type="EMBL" id="CAE7250064.1"/>
    </source>
</evidence>
<reference evidence="2" key="1">
    <citation type="submission" date="2021-02" db="EMBL/GenBank/DDBJ databases">
        <authorList>
            <person name="Dougan E. K."/>
            <person name="Rhodes N."/>
            <person name="Thang M."/>
            <person name="Chan C."/>
        </authorList>
    </citation>
    <scope>NUCLEOTIDE SEQUENCE</scope>
</reference>
<keyword evidence="3" id="KW-1185">Reference proteome</keyword>
<dbReference type="InterPro" id="IPR000408">
    <property type="entry name" value="Reg_chr_condens"/>
</dbReference>
<dbReference type="Pfam" id="PF13540">
    <property type="entry name" value="RCC1_2"/>
    <property type="match status" value="2"/>
</dbReference>
<dbReference type="PANTHER" id="PTHR45982:SF1">
    <property type="entry name" value="REGULATOR OF CHROMOSOME CONDENSATION"/>
    <property type="match status" value="1"/>
</dbReference>
<dbReference type="GO" id="GO:0005085">
    <property type="term" value="F:guanyl-nucleotide exchange factor activity"/>
    <property type="evidence" value="ECO:0007669"/>
    <property type="project" value="TreeGrafter"/>
</dbReference>
<dbReference type="InterPro" id="IPR009091">
    <property type="entry name" value="RCC1/BLIP-II"/>
</dbReference>
<feature type="non-terminal residue" evidence="2">
    <location>
        <position position="1"/>
    </location>
</feature>
<dbReference type="Proteomes" id="UP000649617">
    <property type="component" value="Unassembled WGS sequence"/>
</dbReference>
<dbReference type="OrthoDB" id="434436at2759"/>
<dbReference type="InterPro" id="IPR051553">
    <property type="entry name" value="Ran_GTPase-activating"/>
</dbReference>
<name>A0A812M3P1_SYMPI</name>
<dbReference type="PANTHER" id="PTHR45982">
    <property type="entry name" value="REGULATOR OF CHROMOSOME CONDENSATION"/>
    <property type="match status" value="1"/>
</dbReference>
<comment type="caution">
    <text evidence="2">The sequence shown here is derived from an EMBL/GenBank/DDBJ whole genome shotgun (WGS) entry which is preliminary data.</text>
</comment>
<dbReference type="PROSITE" id="PS50012">
    <property type="entry name" value="RCC1_3"/>
    <property type="match status" value="1"/>
</dbReference>
<dbReference type="SUPFAM" id="SSF50985">
    <property type="entry name" value="RCC1/BLIP-II"/>
    <property type="match status" value="1"/>
</dbReference>
<evidence type="ECO:0000256" key="1">
    <source>
        <dbReference type="PROSITE-ProRule" id="PRU00235"/>
    </source>
</evidence>